<dbReference type="Proteomes" id="UP001229421">
    <property type="component" value="Unassembled WGS sequence"/>
</dbReference>
<dbReference type="InterPro" id="IPR006652">
    <property type="entry name" value="Kelch_1"/>
</dbReference>
<dbReference type="InterPro" id="IPR015915">
    <property type="entry name" value="Kelch-typ_b-propeller"/>
</dbReference>
<dbReference type="PANTHER" id="PTHR46122:SF2">
    <property type="entry name" value="F-BOX_KELCH-REPEAT PROTEIN SKIP11"/>
    <property type="match status" value="1"/>
</dbReference>
<evidence type="ECO:0008006" key="6">
    <source>
        <dbReference type="Google" id="ProtNLM"/>
    </source>
</evidence>
<feature type="region of interest" description="Disordered" evidence="3">
    <location>
        <begin position="49"/>
        <end position="69"/>
    </location>
</feature>
<keyword evidence="2" id="KW-0677">Repeat</keyword>
<dbReference type="EMBL" id="JAUHHV010000002">
    <property type="protein sequence ID" value="KAK1433336.1"/>
    <property type="molecule type" value="Genomic_DNA"/>
</dbReference>
<feature type="region of interest" description="Disordered" evidence="3">
    <location>
        <begin position="1"/>
        <end position="20"/>
    </location>
</feature>
<accession>A0AAD8P651</accession>
<dbReference type="SMART" id="SM00612">
    <property type="entry name" value="Kelch"/>
    <property type="match status" value="3"/>
</dbReference>
<name>A0AAD8P651_TARER</name>
<organism evidence="4 5">
    <name type="scientific">Tagetes erecta</name>
    <name type="common">African marigold</name>
    <dbReference type="NCBI Taxonomy" id="13708"/>
    <lineage>
        <taxon>Eukaryota</taxon>
        <taxon>Viridiplantae</taxon>
        <taxon>Streptophyta</taxon>
        <taxon>Embryophyta</taxon>
        <taxon>Tracheophyta</taxon>
        <taxon>Spermatophyta</taxon>
        <taxon>Magnoliopsida</taxon>
        <taxon>eudicotyledons</taxon>
        <taxon>Gunneridae</taxon>
        <taxon>Pentapetalae</taxon>
        <taxon>asterids</taxon>
        <taxon>campanulids</taxon>
        <taxon>Asterales</taxon>
        <taxon>Asteraceae</taxon>
        <taxon>Asteroideae</taxon>
        <taxon>Heliantheae alliance</taxon>
        <taxon>Tageteae</taxon>
        <taxon>Tagetes</taxon>
    </lineage>
</organism>
<evidence type="ECO:0000313" key="4">
    <source>
        <dbReference type="EMBL" id="KAK1433336.1"/>
    </source>
</evidence>
<evidence type="ECO:0000256" key="3">
    <source>
        <dbReference type="SAM" id="MobiDB-lite"/>
    </source>
</evidence>
<dbReference type="FunFam" id="2.120.10.80:FF:000007">
    <property type="entry name" value="F-box/kelch-repeat protein SKIP11"/>
    <property type="match status" value="1"/>
</dbReference>
<proteinExistence type="predicted"/>
<reference evidence="4" key="1">
    <citation type="journal article" date="2023" name="bioRxiv">
        <title>Improved chromosome-level genome assembly for marigold (Tagetes erecta).</title>
        <authorList>
            <person name="Jiang F."/>
            <person name="Yuan L."/>
            <person name="Wang S."/>
            <person name="Wang H."/>
            <person name="Xu D."/>
            <person name="Wang A."/>
            <person name="Fan W."/>
        </authorList>
    </citation>
    <scope>NUCLEOTIDE SEQUENCE</scope>
    <source>
        <strain evidence="4">WSJ</strain>
        <tissue evidence="4">Leaf</tissue>
    </source>
</reference>
<dbReference type="PANTHER" id="PTHR46122">
    <property type="entry name" value="GALACTOSE OXIDASE/KELCH REPEAT PROTEIN-RELATED"/>
    <property type="match status" value="1"/>
</dbReference>
<evidence type="ECO:0000256" key="2">
    <source>
        <dbReference type="ARBA" id="ARBA00022737"/>
    </source>
</evidence>
<sequence length="371" mass="40333">MSSSSSSSVSNKCNEESDGLGHITNDVIETLASQLENVPLGNNKFNEDGNLAPSLAHDGSPIASPDQTDDLETRQDLDQVITHWVYFSCHELKWEAFNPNSKEWMNLPIIMGDICFQLSDKESIAVGTELLVLGKCLSGHAVYKYNLLTNSWSEGQLMNKPRCLFGSASLGNIAIFAGGVSRSGKMVNEVEAYDSETGAWEMLPSLLKPRGMSSGVFMDGKFYVIGGCSGPDMKPLSCGEEYDLVAKQWKVIPDMSPGGGGGSMAPPLLAVVDNELYAADYTTMEVKKYDKTLNVWECIGLLPKRAANVSGWGIAFKGCGDRVIIVAGPRAYGNTHVEIYAWAPKEGPPQWSMLGRKKANNFVYNCAVMSR</sequence>
<feature type="compositionally biased region" description="Low complexity" evidence="3">
    <location>
        <begin position="1"/>
        <end position="10"/>
    </location>
</feature>
<dbReference type="InterPro" id="IPR052439">
    <property type="entry name" value="F-box/Kelch-repeat"/>
</dbReference>
<evidence type="ECO:0000313" key="5">
    <source>
        <dbReference type="Proteomes" id="UP001229421"/>
    </source>
</evidence>
<evidence type="ECO:0000256" key="1">
    <source>
        <dbReference type="ARBA" id="ARBA00022441"/>
    </source>
</evidence>
<dbReference type="GO" id="GO:0005634">
    <property type="term" value="C:nucleus"/>
    <property type="evidence" value="ECO:0007669"/>
    <property type="project" value="TreeGrafter"/>
</dbReference>
<dbReference type="Gene3D" id="2.120.10.80">
    <property type="entry name" value="Kelch-type beta propeller"/>
    <property type="match status" value="1"/>
</dbReference>
<dbReference type="AlphaFoldDB" id="A0AAD8P651"/>
<protein>
    <recommendedName>
        <fullName evidence="6">Galactose oxidase, beta-propeller</fullName>
    </recommendedName>
</protein>
<keyword evidence="5" id="KW-1185">Reference proteome</keyword>
<gene>
    <name evidence="4" type="ORF">QVD17_10246</name>
</gene>
<comment type="caution">
    <text evidence="4">The sequence shown here is derived from an EMBL/GenBank/DDBJ whole genome shotgun (WGS) entry which is preliminary data.</text>
</comment>
<dbReference type="SUPFAM" id="SSF117281">
    <property type="entry name" value="Kelch motif"/>
    <property type="match status" value="1"/>
</dbReference>
<dbReference type="Pfam" id="PF01344">
    <property type="entry name" value="Kelch_1"/>
    <property type="match status" value="2"/>
</dbReference>
<keyword evidence="1" id="KW-0880">Kelch repeat</keyword>